<accession>A0AAW3EVQ1</accession>
<dbReference type="InterPro" id="IPR002347">
    <property type="entry name" value="SDR_fam"/>
</dbReference>
<dbReference type="KEGG" id="bgo:BM43_4010"/>
<dbReference type="PANTHER" id="PTHR42879:SF2">
    <property type="entry name" value="3-OXOACYL-[ACYL-CARRIER-PROTEIN] REDUCTASE FABG"/>
    <property type="match status" value="1"/>
</dbReference>
<organism evidence="3 4">
    <name type="scientific">Burkholderia gladioli</name>
    <name type="common">Pseudomonas marginata</name>
    <name type="synonym">Phytomonas marginata</name>
    <dbReference type="NCBI Taxonomy" id="28095"/>
    <lineage>
        <taxon>Bacteria</taxon>
        <taxon>Pseudomonadati</taxon>
        <taxon>Pseudomonadota</taxon>
        <taxon>Betaproteobacteria</taxon>
        <taxon>Burkholderiales</taxon>
        <taxon>Burkholderiaceae</taxon>
        <taxon>Burkholderia</taxon>
    </lineage>
</organism>
<dbReference type="PANTHER" id="PTHR42879">
    <property type="entry name" value="3-OXOACYL-(ACYL-CARRIER-PROTEIN) REDUCTASE"/>
    <property type="match status" value="1"/>
</dbReference>
<evidence type="ECO:0000313" key="3">
    <source>
        <dbReference type="EMBL" id="KGC11359.1"/>
    </source>
</evidence>
<protein>
    <submittedName>
        <fullName evidence="3">Short chain dehydrogenase family protein</fullName>
    </submittedName>
</protein>
<comment type="caution">
    <text evidence="3">The sequence shown here is derived from an EMBL/GenBank/DDBJ whole genome shotgun (WGS) entry which is preliminary data.</text>
</comment>
<evidence type="ECO:0000313" key="4">
    <source>
        <dbReference type="Proteomes" id="UP000029590"/>
    </source>
</evidence>
<proteinExistence type="inferred from homology"/>
<dbReference type="InterPro" id="IPR036291">
    <property type="entry name" value="NAD(P)-bd_dom_sf"/>
</dbReference>
<evidence type="ECO:0000256" key="2">
    <source>
        <dbReference type="RuleBase" id="RU000363"/>
    </source>
</evidence>
<dbReference type="Pfam" id="PF00106">
    <property type="entry name" value="adh_short"/>
    <property type="match status" value="1"/>
</dbReference>
<dbReference type="SUPFAM" id="SSF51735">
    <property type="entry name" value="NAD(P)-binding Rossmann-fold domains"/>
    <property type="match status" value="1"/>
</dbReference>
<dbReference type="PRINTS" id="PR00080">
    <property type="entry name" value="SDRFAMILY"/>
</dbReference>
<reference evidence="3 4" key="1">
    <citation type="submission" date="2014-04" db="EMBL/GenBank/DDBJ databases">
        <authorList>
            <person name="Bishop-Lilly K.A."/>
            <person name="Broomall S.M."/>
            <person name="Chain P.S."/>
            <person name="Chertkov O."/>
            <person name="Coyne S.R."/>
            <person name="Daligault H.E."/>
            <person name="Davenport K.W."/>
            <person name="Erkkila T."/>
            <person name="Frey K.G."/>
            <person name="Gibbons H.S."/>
            <person name="Gu W."/>
            <person name="Jaissle J."/>
            <person name="Johnson S.L."/>
            <person name="Koroleva G.I."/>
            <person name="Ladner J.T."/>
            <person name="Lo C.-C."/>
            <person name="Minogue T.D."/>
            <person name="Munk C."/>
            <person name="Palacios G.F."/>
            <person name="Redden C.L."/>
            <person name="Rosenzweig C.N."/>
            <person name="Scholz M.B."/>
            <person name="Teshima H."/>
            <person name="Xu Y."/>
        </authorList>
    </citation>
    <scope>NUCLEOTIDE SEQUENCE [LARGE SCALE GENOMIC DNA]</scope>
    <source>
        <strain evidence="4">gladioli</strain>
    </source>
</reference>
<name>A0AAW3EVQ1_BURGA</name>
<gene>
    <name evidence="3" type="ORF">DM48_7488</name>
</gene>
<dbReference type="RefSeq" id="WP_036050636.1">
    <property type="nucleotide sequence ID" value="NZ_CADEVY010000004.1"/>
</dbReference>
<dbReference type="FunFam" id="3.40.50.720:FF:000084">
    <property type="entry name" value="Short-chain dehydrogenase reductase"/>
    <property type="match status" value="1"/>
</dbReference>
<dbReference type="Proteomes" id="UP000029590">
    <property type="component" value="Unassembled WGS sequence"/>
</dbReference>
<dbReference type="EMBL" id="JPGG01000017">
    <property type="protein sequence ID" value="KGC11359.1"/>
    <property type="molecule type" value="Genomic_DNA"/>
</dbReference>
<dbReference type="Gene3D" id="3.40.50.720">
    <property type="entry name" value="NAD(P)-binding Rossmann-like Domain"/>
    <property type="match status" value="1"/>
</dbReference>
<dbReference type="AlphaFoldDB" id="A0AAW3EVQ1"/>
<dbReference type="CDD" id="cd05233">
    <property type="entry name" value="SDR_c"/>
    <property type="match status" value="1"/>
</dbReference>
<sequence length="269" mass="28304">MSTSAATQGEPMPVAFVTGASSGTGREIAEQLAQAGYLVALAGRKLDELDRTATHIAAKGGESRIFAFDIRDEIATAEAIDAFLVWSGRRIDVLVNAAAIPGPVEVPIGKLSLAEFDAMLDTNLRGPFLTMSHLLPVMIGQKHGRVINIGGNHGMRGRAGRVGYSSSKWGLRGLTRCAALEAGSAGVTVNYIAPGPIAVERMKRNWAERARRDGIDDATAVRRYTAEMGPALGQLNEPADIAAMVLFLAGEGGRNITGQELVIDGGIVV</sequence>
<dbReference type="PRINTS" id="PR00081">
    <property type="entry name" value="GDHRDH"/>
</dbReference>
<evidence type="ECO:0000256" key="1">
    <source>
        <dbReference type="ARBA" id="ARBA00006484"/>
    </source>
</evidence>
<dbReference type="InterPro" id="IPR050259">
    <property type="entry name" value="SDR"/>
</dbReference>
<comment type="similarity">
    <text evidence="1 2">Belongs to the short-chain dehydrogenases/reductases (SDR) family.</text>
</comment>